<organism evidence="2 3">
    <name type="scientific">Spirosoma flavum</name>
    <dbReference type="NCBI Taxonomy" id="2048557"/>
    <lineage>
        <taxon>Bacteria</taxon>
        <taxon>Pseudomonadati</taxon>
        <taxon>Bacteroidota</taxon>
        <taxon>Cytophagia</taxon>
        <taxon>Cytophagales</taxon>
        <taxon>Cytophagaceae</taxon>
        <taxon>Spirosoma</taxon>
    </lineage>
</organism>
<sequence>MKINQAIFWRVISAQIALVILLSFYWLSLVEPDYAAAALIFLSVIRQLLI</sequence>
<name>A0ABW6AG20_9BACT</name>
<reference evidence="3" key="1">
    <citation type="journal article" date="2019" name="Int. J. Syst. Evol. Microbiol.">
        <title>The Global Catalogue of Microorganisms (GCM) 10K type strain sequencing project: providing services to taxonomists for standard genome sequencing and annotation.</title>
        <authorList>
            <consortium name="The Broad Institute Genomics Platform"/>
            <consortium name="The Broad Institute Genome Sequencing Center for Infectious Disease"/>
            <person name="Wu L."/>
            <person name="Ma J."/>
        </authorList>
    </citation>
    <scope>NUCLEOTIDE SEQUENCE [LARGE SCALE GENOMIC DNA]</scope>
    <source>
        <strain evidence="3">KCTC 52490</strain>
    </source>
</reference>
<dbReference type="EMBL" id="JBHUOM010000002">
    <property type="protein sequence ID" value="MFD2934350.1"/>
    <property type="molecule type" value="Genomic_DNA"/>
</dbReference>
<keyword evidence="1" id="KW-0472">Membrane</keyword>
<evidence type="ECO:0000313" key="3">
    <source>
        <dbReference type="Proteomes" id="UP001597512"/>
    </source>
</evidence>
<protein>
    <submittedName>
        <fullName evidence="2">Uncharacterized protein</fullName>
    </submittedName>
</protein>
<gene>
    <name evidence="2" type="ORF">ACFS25_11200</name>
</gene>
<evidence type="ECO:0000256" key="1">
    <source>
        <dbReference type="SAM" id="Phobius"/>
    </source>
</evidence>
<evidence type="ECO:0000313" key="2">
    <source>
        <dbReference type="EMBL" id="MFD2934350.1"/>
    </source>
</evidence>
<dbReference type="Proteomes" id="UP001597512">
    <property type="component" value="Unassembled WGS sequence"/>
</dbReference>
<keyword evidence="3" id="KW-1185">Reference proteome</keyword>
<proteinExistence type="predicted"/>
<keyword evidence="1" id="KW-1133">Transmembrane helix</keyword>
<comment type="caution">
    <text evidence="2">The sequence shown here is derived from an EMBL/GenBank/DDBJ whole genome shotgun (WGS) entry which is preliminary data.</text>
</comment>
<dbReference type="RefSeq" id="WP_381500043.1">
    <property type="nucleotide sequence ID" value="NZ_JBHUOM010000002.1"/>
</dbReference>
<keyword evidence="1" id="KW-0812">Transmembrane</keyword>
<feature type="transmembrane region" description="Helical" evidence="1">
    <location>
        <begin position="7"/>
        <end position="27"/>
    </location>
</feature>
<accession>A0ABW6AG20</accession>